<evidence type="ECO:0000313" key="3">
    <source>
        <dbReference type="Proteomes" id="UP001500840"/>
    </source>
</evidence>
<feature type="region of interest" description="Disordered" evidence="1">
    <location>
        <begin position="215"/>
        <end position="253"/>
    </location>
</feature>
<accession>A0ABP8NC85</accession>
<name>A0ABP8NC85_9BACT</name>
<keyword evidence="3" id="KW-1185">Reference proteome</keyword>
<reference evidence="3" key="1">
    <citation type="journal article" date="2019" name="Int. J. Syst. Evol. Microbiol.">
        <title>The Global Catalogue of Microorganisms (GCM) 10K type strain sequencing project: providing services to taxonomists for standard genome sequencing and annotation.</title>
        <authorList>
            <consortium name="The Broad Institute Genomics Platform"/>
            <consortium name="The Broad Institute Genome Sequencing Center for Infectious Disease"/>
            <person name="Wu L."/>
            <person name="Ma J."/>
        </authorList>
    </citation>
    <scope>NUCLEOTIDE SEQUENCE [LARGE SCALE GENOMIC DNA]</scope>
    <source>
        <strain evidence="3">JCM 17759</strain>
    </source>
</reference>
<organism evidence="2 3">
    <name type="scientific">Novipirellula rosea</name>
    <dbReference type="NCBI Taxonomy" id="1031540"/>
    <lineage>
        <taxon>Bacteria</taxon>
        <taxon>Pseudomonadati</taxon>
        <taxon>Planctomycetota</taxon>
        <taxon>Planctomycetia</taxon>
        <taxon>Pirellulales</taxon>
        <taxon>Pirellulaceae</taxon>
        <taxon>Novipirellula</taxon>
    </lineage>
</organism>
<feature type="compositionally biased region" description="Polar residues" evidence="1">
    <location>
        <begin position="327"/>
        <end position="346"/>
    </location>
</feature>
<evidence type="ECO:0000313" key="2">
    <source>
        <dbReference type="EMBL" id="GAA4463512.1"/>
    </source>
</evidence>
<dbReference type="EMBL" id="BAABGA010000065">
    <property type="protein sequence ID" value="GAA4463512.1"/>
    <property type="molecule type" value="Genomic_DNA"/>
</dbReference>
<feature type="compositionally biased region" description="Basic and acidic residues" evidence="1">
    <location>
        <begin position="220"/>
        <end position="234"/>
    </location>
</feature>
<feature type="region of interest" description="Disordered" evidence="1">
    <location>
        <begin position="323"/>
        <end position="346"/>
    </location>
</feature>
<gene>
    <name evidence="2" type="ORF">GCM10023156_48720</name>
</gene>
<feature type="compositionally biased region" description="Basic and acidic residues" evidence="1">
    <location>
        <begin position="241"/>
        <end position="251"/>
    </location>
</feature>
<sequence>MILMTDAESVDLELRELTWRDLANDAYKTAESVVKSLSVNWMPEPNARAMRDGKPLSIDETAELLQERLELLEGRYAYLRSMFGRMGPLLDDMDEFTIPAHPVYYSWYPGMETVIVPESEYQAAWKAIADVESRIAFWNLMATDHYREASHIAEKPEEERTPQEIDRLQRYRDRQSNNPFHPHIKKLILDRLRKEQARIKRDFAIGLADELAPPALDPLYDTRPKREGVARTESPEADEPNVDKPDEERDGLLLSPGAMEGLASVLGQLSKRPAHEIAAGEIIDRIRKDRREAKTSQDNWALKLGRSKRTIGKAMEIVVKSPEYQDAVSSPVSSGTARKNLTRQNT</sequence>
<proteinExistence type="predicted"/>
<evidence type="ECO:0000256" key="1">
    <source>
        <dbReference type="SAM" id="MobiDB-lite"/>
    </source>
</evidence>
<comment type="caution">
    <text evidence="2">The sequence shown here is derived from an EMBL/GenBank/DDBJ whole genome shotgun (WGS) entry which is preliminary data.</text>
</comment>
<protein>
    <submittedName>
        <fullName evidence="2">Uncharacterized protein</fullName>
    </submittedName>
</protein>
<dbReference type="Proteomes" id="UP001500840">
    <property type="component" value="Unassembled WGS sequence"/>
</dbReference>